<dbReference type="AlphaFoldDB" id="A0A9X1M742"/>
<dbReference type="PROSITE" id="PS51257">
    <property type="entry name" value="PROKAR_LIPOPROTEIN"/>
    <property type="match status" value="1"/>
</dbReference>
<evidence type="ECO:0000313" key="4">
    <source>
        <dbReference type="Proteomes" id="UP000829758"/>
    </source>
</evidence>
<dbReference type="RefSeq" id="WP_227902916.1">
    <property type="nucleotide sequence ID" value="NZ_CP094984.1"/>
</dbReference>
<dbReference type="EMBL" id="CP094984">
    <property type="protein sequence ID" value="UON91894.1"/>
    <property type="molecule type" value="Genomic_DNA"/>
</dbReference>
<evidence type="ECO:0008006" key="6">
    <source>
        <dbReference type="Google" id="ProtNLM"/>
    </source>
</evidence>
<sequence length="69" mass="7388">MSASKSILSLQIMTLVLVLIACVMNAIVENWVAFGILVAVAVLNVIHMVLYRRSRAGDEARSASETAAV</sequence>
<keyword evidence="1" id="KW-0812">Transmembrane</keyword>
<evidence type="ECO:0000313" key="3">
    <source>
        <dbReference type="EMBL" id="UON91894.1"/>
    </source>
</evidence>
<keyword evidence="1" id="KW-0472">Membrane</keyword>
<proteinExistence type="predicted"/>
<keyword evidence="4" id="KW-1185">Reference proteome</keyword>
<feature type="transmembrane region" description="Helical" evidence="1">
    <location>
        <begin position="7"/>
        <end position="27"/>
    </location>
</feature>
<gene>
    <name evidence="2" type="ORF">LJ755_05755</name>
    <name evidence="3" type="ORF">MUK71_15160</name>
</gene>
<dbReference type="EMBL" id="JAJFZT010000003">
    <property type="protein sequence ID" value="MCC3272236.1"/>
    <property type="molecule type" value="Genomic_DNA"/>
</dbReference>
<evidence type="ECO:0000313" key="5">
    <source>
        <dbReference type="Proteomes" id="UP001155145"/>
    </source>
</evidence>
<name>A0A9X1M742_9MICC</name>
<accession>A0A9X1M742</accession>
<reference evidence="2" key="1">
    <citation type="submission" date="2021-10" db="EMBL/GenBank/DDBJ databases">
        <title>Novel species in genus Arthrobacter.</title>
        <authorList>
            <person name="Liu Y."/>
        </authorList>
    </citation>
    <scope>NUCLEOTIDE SEQUENCE</scope>
    <source>
        <strain evidence="2">Zg-Y462</strain>
        <strain evidence="4">zg-Y462</strain>
    </source>
</reference>
<protein>
    <recommendedName>
        <fullName evidence="6">Lipoprotein</fullName>
    </recommendedName>
</protein>
<evidence type="ECO:0000256" key="1">
    <source>
        <dbReference type="SAM" id="Phobius"/>
    </source>
</evidence>
<evidence type="ECO:0000313" key="2">
    <source>
        <dbReference type="EMBL" id="MCC3272236.1"/>
    </source>
</evidence>
<dbReference type="Proteomes" id="UP000829758">
    <property type="component" value="Chromosome"/>
</dbReference>
<dbReference type="Proteomes" id="UP001155145">
    <property type="component" value="Unassembled WGS sequence"/>
</dbReference>
<keyword evidence="1" id="KW-1133">Transmembrane helix</keyword>
<feature type="transmembrane region" description="Helical" evidence="1">
    <location>
        <begin position="33"/>
        <end position="51"/>
    </location>
</feature>
<organism evidence="2 5">
    <name type="scientific">Arthrobacter zhangbolii</name>
    <dbReference type="NCBI Taxonomy" id="2886936"/>
    <lineage>
        <taxon>Bacteria</taxon>
        <taxon>Bacillati</taxon>
        <taxon>Actinomycetota</taxon>
        <taxon>Actinomycetes</taxon>
        <taxon>Micrococcales</taxon>
        <taxon>Micrococcaceae</taxon>
        <taxon>Arthrobacter</taxon>
    </lineage>
</organism>